<comment type="similarity">
    <text evidence="2">Belongs to the plexin family.</text>
</comment>
<proteinExistence type="inferred from homology"/>
<feature type="region of interest" description="Disordered" evidence="8">
    <location>
        <begin position="36"/>
        <end position="57"/>
    </location>
</feature>
<evidence type="ECO:0000256" key="5">
    <source>
        <dbReference type="ARBA" id="ARBA00022989"/>
    </source>
</evidence>
<dbReference type="GeneID" id="115012472"/>
<reference evidence="12" key="1">
    <citation type="submission" date="2025-08" db="UniProtKB">
        <authorList>
            <consortium name="RefSeq"/>
        </authorList>
    </citation>
    <scope>IDENTIFICATION</scope>
</reference>
<organism evidence="11 12">
    <name type="scientific">Cottoperca gobio</name>
    <name type="common">Frogmouth</name>
    <name type="synonym">Aphritis gobio</name>
    <dbReference type="NCBI Taxonomy" id="56716"/>
    <lineage>
        <taxon>Eukaryota</taxon>
        <taxon>Metazoa</taxon>
        <taxon>Chordata</taxon>
        <taxon>Craniata</taxon>
        <taxon>Vertebrata</taxon>
        <taxon>Euteleostomi</taxon>
        <taxon>Actinopterygii</taxon>
        <taxon>Neopterygii</taxon>
        <taxon>Teleostei</taxon>
        <taxon>Neoteleostei</taxon>
        <taxon>Acanthomorphata</taxon>
        <taxon>Eupercaria</taxon>
        <taxon>Perciformes</taxon>
        <taxon>Notothenioidei</taxon>
        <taxon>Bovichtidae</taxon>
        <taxon>Cottoperca</taxon>
    </lineage>
</organism>
<dbReference type="PANTHER" id="PTHR13055:SF10">
    <property type="entry name" value="PLEXIN DOMAIN-CONTAINING PROTEIN 1"/>
    <property type="match status" value="1"/>
</dbReference>
<dbReference type="KEGG" id="cgob:115012472"/>
<keyword evidence="5 9" id="KW-1133">Transmembrane helix</keyword>
<gene>
    <name evidence="12" type="primary">LOC115012472</name>
</gene>
<evidence type="ECO:0000256" key="1">
    <source>
        <dbReference type="ARBA" id="ARBA00004479"/>
    </source>
</evidence>
<evidence type="ECO:0000256" key="9">
    <source>
        <dbReference type="SAM" id="Phobius"/>
    </source>
</evidence>
<dbReference type="RefSeq" id="XP_029293962.1">
    <property type="nucleotide sequence ID" value="XM_029438102.1"/>
</dbReference>
<protein>
    <submittedName>
        <fullName evidence="12">Plexin domain-containing protein 1-like</fullName>
    </submittedName>
</protein>
<sequence length="490" mass="54906">MCFSLVMLFLCLSQTEPARVWVQQQTDNWYSVISHQHEESTGGDSQHHRAQRSSSGHARIRRAVLGGELTINTLPDNMTHVVEDSGKYYTWRSFGPEDQRSRELWVDMSDVRHGQVRVHGILSNSYKQAVKVALSFDFPFYGHYLRQITIATGGFIFTGDITHRMLTATQYIAPLMANFDPSYSKESTVQYLDNGEVFVVQWERVRLPGKESEGAFTFQAALYKTGTITFSYRNIPLSLEVMGSAEHPVKAGLSDAFMVTTPSPQSPDAQQRTIYEYHRVEIDTTKITSFSAVEFTPLPTCLRHDSCELCLSSNQTSGCSWCNVLQKCSDGMERQRQEWLDYGCSEESKNATCEDYSRGDSSTGSSITPEIEDVTSLDPLQKGCEIDDKTKHHIFKTGNDVRTDSSTKSDGLANTGVIAGIAAALVLLLAMILVALYINYHPTAASPLYLVQRRKKNYWPSLKFQKQQPGYTEVEGEGHDKDCIVEAGPC</sequence>
<accession>A0A6J2Q9E2</accession>
<dbReference type="Proteomes" id="UP000504630">
    <property type="component" value="Chromosome 8"/>
</dbReference>
<dbReference type="AlphaFoldDB" id="A0A6J2Q9E2"/>
<dbReference type="InParanoid" id="A0A6J2Q9E2"/>
<dbReference type="OrthoDB" id="6285106at2759"/>
<keyword evidence="4 10" id="KW-0732">Signal</keyword>
<evidence type="ECO:0000256" key="8">
    <source>
        <dbReference type="SAM" id="MobiDB-lite"/>
    </source>
</evidence>
<feature type="signal peptide" evidence="10">
    <location>
        <begin position="1"/>
        <end position="17"/>
    </location>
</feature>
<evidence type="ECO:0000256" key="10">
    <source>
        <dbReference type="SAM" id="SignalP"/>
    </source>
</evidence>
<evidence type="ECO:0000256" key="2">
    <source>
        <dbReference type="ARBA" id="ARBA00010297"/>
    </source>
</evidence>
<dbReference type="GO" id="GO:0016020">
    <property type="term" value="C:membrane"/>
    <property type="evidence" value="ECO:0007669"/>
    <property type="project" value="UniProtKB-SubCell"/>
</dbReference>
<evidence type="ECO:0000313" key="11">
    <source>
        <dbReference type="Proteomes" id="UP000504630"/>
    </source>
</evidence>
<comment type="subcellular location">
    <subcellularLocation>
        <location evidence="1">Membrane</location>
        <topology evidence="1">Single-pass type I membrane protein</topology>
    </subcellularLocation>
</comment>
<dbReference type="InterPro" id="IPR031152">
    <property type="entry name" value="PLXDC"/>
</dbReference>
<dbReference type="PANTHER" id="PTHR13055">
    <property type="entry name" value="TUMOR ENDOTHELIAL MARKER 7 RELATED"/>
    <property type="match status" value="1"/>
</dbReference>
<evidence type="ECO:0000256" key="6">
    <source>
        <dbReference type="ARBA" id="ARBA00023136"/>
    </source>
</evidence>
<evidence type="ECO:0000256" key="3">
    <source>
        <dbReference type="ARBA" id="ARBA00022692"/>
    </source>
</evidence>
<evidence type="ECO:0000313" key="12">
    <source>
        <dbReference type="RefSeq" id="XP_029293962.1"/>
    </source>
</evidence>
<dbReference type="Pfam" id="PF01437">
    <property type="entry name" value="PSI"/>
    <property type="match status" value="1"/>
</dbReference>
<keyword evidence="6 9" id="KW-0472">Membrane</keyword>
<evidence type="ECO:0000256" key="4">
    <source>
        <dbReference type="ARBA" id="ARBA00022729"/>
    </source>
</evidence>
<feature type="chain" id="PRO_5026941354" evidence="10">
    <location>
        <begin position="18"/>
        <end position="490"/>
    </location>
</feature>
<name>A0A6J2Q9E2_COTGO</name>
<keyword evidence="7" id="KW-0325">Glycoprotein</keyword>
<keyword evidence="11" id="KW-1185">Reference proteome</keyword>
<evidence type="ECO:0000256" key="7">
    <source>
        <dbReference type="ARBA" id="ARBA00023180"/>
    </source>
</evidence>
<dbReference type="InterPro" id="IPR002165">
    <property type="entry name" value="Plexin_repeat"/>
</dbReference>
<feature type="transmembrane region" description="Helical" evidence="9">
    <location>
        <begin position="417"/>
        <end position="438"/>
    </location>
</feature>
<keyword evidence="3 9" id="KW-0812">Transmembrane</keyword>